<sequence length="101" mass="10988">MGPGAPPTIDVDHISALRNVEEALRAFEDGEADLATTQRRVQSVLQSYATEFEAEQRRPYRAHGDEAVDGVVVVAPDAETAKARVRSLSDAEHATFDVEPL</sequence>
<dbReference type="Pfam" id="PF25252">
    <property type="entry name" value="DUF7854"/>
    <property type="match status" value="1"/>
</dbReference>
<evidence type="ECO:0000313" key="2">
    <source>
        <dbReference type="Proteomes" id="UP000183769"/>
    </source>
</evidence>
<accession>A0A1I5SAF5</accession>
<dbReference type="EMBL" id="FOXI01000006">
    <property type="protein sequence ID" value="SFP67692.1"/>
    <property type="molecule type" value="Genomic_DNA"/>
</dbReference>
<proteinExistence type="predicted"/>
<name>A0A1I5SAF5_9EURY</name>
<evidence type="ECO:0000313" key="1">
    <source>
        <dbReference type="EMBL" id="SFP67692.1"/>
    </source>
</evidence>
<reference evidence="2" key="1">
    <citation type="submission" date="2016-10" db="EMBL/GenBank/DDBJ databases">
        <authorList>
            <person name="Varghese N."/>
            <person name="Submissions S."/>
        </authorList>
    </citation>
    <scope>NUCLEOTIDE SEQUENCE [LARGE SCALE GENOMIC DNA]</scope>
    <source>
        <strain evidence="2">CGMCC 1.10329</strain>
    </source>
</reference>
<keyword evidence="2" id="KW-1185">Reference proteome</keyword>
<dbReference type="AlphaFoldDB" id="A0A1I5SAF5"/>
<protein>
    <submittedName>
        <fullName evidence="1">Uncharacterized protein</fullName>
    </submittedName>
</protein>
<dbReference type="Proteomes" id="UP000183769">
    <property type="component" value="Unassembled WGS sequence"/>
</dbReference>
<dbReference type="InterPro" id="IPR057176">
    <property type="entry name" value="DUF7854"/>
</dbReference>
<gene>
    <name evidence="1" type="ORF">SAMN05216277_10624</name>
</gene>
<organism evidence="1 2">
    <name type="scientific">Halolamina pelagica</name>
    <dbReference type="NCBI Taxonomy" id="699431"/>
    <lineage>
        <taxon>Archaea</taxon>
        <taxon>Methanobacteriati</taxon>
        <taxon>Methanobacteriota</taxon>
        <taxon>Stenosarchaea group</taxon>
        <taxon>Halobacteria</taxon>
        <taxon>Halobacteriales</taxon>
        <taxon>Haloferacaceae</taxon>
    </lineage>
</organism>